<dbReference type="STRING" id="649761.HMPREF0973_00452"/>
<organism evidence="1 2">
    <name type="scientific">Prevotella veroralis F0319</name>
    <dbReference type="NCBI Taxonomy" id="649761"/>
    <lineage>
        <taxon>Bacteria</taxon>
        <taxon>Pseudomonadati</taxon>
        <taxon>Bacteroidota</taxon>
        <taxon>Bacteroidia</taxon>
        <taxon>Bacteroidales</taxon>
        <taxon>Prevotellaceae</taxon>
        <taxon>Prevotella</taxon>
    </lineage>
</organism>
<dbReference type="HOGENOM" id="CLU_2701759_0_0_10"/>
<evidence type="ECO:0000313" key="2">
    <source>
        <dbReference type="Proteomes" id="UP000003327"/>
    </source>
</evidence>
<comment type="caution">
    <text evidence="1">The sequence shown here is derived from an EMBL/GenBank/DDBJ whole genome shotgun (WGS) entry which is preliminary data.</text>
</comment>
<gene>
    <name evidence="1" type="ORF">HMPREF0973_00452</name>
</gene>
<evidence type="ECO:0000313" key="1">
    <source>
        <dbReference type="EMBL" id="EEX19511.1"/>
    </source>
</evidence>
<keyword evidence="2" id="KW-1185">Reference proteome</keyword>
<dbReference type="AlphaFoldDB" id="C9MLH6"/>
<accession>C9MLH6</accession>
<dbReference type="Proteomes" id="UP000003327">
    <property type="component" value="Unassembled WGS sequence"/>
</dbReference>
<proteinExistence type="predicted"/>
<protein>
    <submittedName>
        <fullName evidence="1">Uncharacterized protein</fullName>
    </submittedName>
</protein>
<reference evidence="1 2" key="1">
    <citation type="submission" date="2009-09" db="EMBL/GenBank/DDBJ databases">
        <authorList>
            <person name="Weinstock G."/>
            <person name="Sodergren E."/>
            <person name="Clifton S."/>
            <person name="Fulton L."/>
            <person name="Fulton B."/>
            <person name="Courtney L."/>
            <person name="Fronick C."/>
            <person name="Harrison M."/>
            <person name="Strong C."/>
            <person name="Farmer C."/>
            <person name="Delahaunty K."/>
            <person name="Markovic C."/>
            <person name="Hall O."/>
            <person name="Minx P."/>
            <person name="Tomlinson C."/>
            <person name="Mitreva M."/>
            <person name="Nelson J."/>
            <person name="Hou S."/>
            <person name="Wollam A."/>
            <person name="Pepin K.H."/>
            <person name="Johnson M."/>
            <person name="Bhonagiri V."/>
            <person name="Nash W.E."/>
            <person name="Warren W."/>
            <person name="Chinwalla A."/>
            <person name="Mardis E.R."/>
            <person name="Wilson R.K."/>
        </authorList>
    </citation>
    <scope>NUCLEOTIDE SEQUENCE [LARGE SCALE GENOMIC DNA]</scope>
    <source>
        <strain evidence="1 2">F0319</strain>
    </source>
</reference>
<dbReference type="EMBL" id="ACVA01000013">
    <property type="protein sequence ID" value="EEX19511.1"/>
    <property type="molecule type" value="Genomic_DNA"/>
</dbReference>
<name>C9MLH6_9BACT</name>
<sequence length="73" mass="8626">MTYSFYRIYCIYADRRGRLSLLHDTDFVCKKHYLLPSPYVEGLRVRLFLNGTNSLLTRQPVNSSTLPNHNFEL</sequence>